<accession>A0ACB7YDI9</accession>
<gene>
    <name evidence="1" type="ORF">Vadar_013536</name>
</gene>
<organism evidence="1 2">
    <name type="scientific">Vaccinium darrowii</name>
    <dbReference type="NCBI Taxonomy" id="229202"/>
    <lineage>
        <taxon>Eukaryota</taxon>
        <taxon>Viridiplantae</taxon>
        <taxon>Streptophyta</taxon>
        <taxon>Embryophyta</taxon>
        <taxon>Tracheophyta</taxon>
        <taxon>Spermatophyta</taxon>
        <taxon>Magnoliopsida</taxon>
        <taxon>eudicotyledons</taxon>
        <taxon>Gunneridae</taxon>
        <taxon>Pentapetalae</taxon>
        <taxon>asterids</taxon>
        <taxon>Ericales</taxon>
        <taxon>Ericaceae</taxon>
        <taxon>Vaccinioideae</taxon>
        <taxon>Vaccinieae</taxon>
        <taxon>Vaccinium</taxon>
    </lineage>
</organism>
<proteinExistence type="predicted"/>
<dbReference type="EMBL" id="CM037158">
    <property type="protein sequence ID" value="KAH7851571.1"/>
    <property type="molecule type" value="Genomic_DNA"/>
</dbReference>
<evidence type="ECO:0000313" key="2">
    <source>
        <dbReference type="Proteomes" id="UP000828048"/>
    </source>
</evidence>
<protein>
    <submittedName>
        <fullName evidence="1">Uncharacterized protein</fullName>
    </submittedName>
</protein>
<evidence type="ECO:0000313" key="1">
    <source>
        <dbReference type="EMBL" id="KAH7851571.1"/>
    </source>
</evidence>
<dbReference type="Proteomes" id="UP000828048">
    <property type="component" value="Chromosome 8"/>
</dbReference>
<comment type="caution">
    <text evidence="1">The sequence shown here is derived from an EMBL/GenBank/DDBJ whole genome shotgun (WGS) entry which is preliminary data.</text>
</comment>
<keyword evidence="2" id="KW-1185">Reference proteome</keyword>
<name>A0ACB7YDI9_9ERIC</name>
<sequence>MTDSGGKATGVLVSPQYSNARSILLLNNPASTLQNGTEILAAQLHPSSAGSWKTIREVLFFLPSLLSSCGDEQIIVFTTNHRDRHDVALLRPVNIDVGYLHRKENPIDQVRCYLYEKGNRWFASIPKLGLKILA</sequence>
<reference evidence="1 2" key="1">
    <citation type="journal article" date="2021" name="Hortic Res">
        <title>High-quality reference genome and annotation aids understanding of berry development for evergreen blueberry (Vaccinium darrowii).</title>
        <authorList>
            <person name="Yu J."/>
            <person name="Hulse-Kemp A.M."/>
            <person name="Babiker E."/>
            <person name="Staton M."/>
        </authorList>
    </citation>
    <scope>NUCLEOTIDE SEQUENCE [LARGE SCALE GENOMIC DNA]</scope>
    <source>
        <strain evidence="2">cv. NJ 8807/NJ 8810</strain>
        <tissue evidence="1">Young leaf</tissue>
    </source>
</reference>